<dbReference type="EMBL" id="AAMT01000021">
    <property type="protein sequence ID" value="EAQ10966.1"/>
    <property type="molecule type" value="Genomic_DNA"/>
</dbReference>
<organism evidence="1 2">
    <name type="scientific">Maritimibacter alkaliphilus HTCC2654</name>
    <dbReference type="NCBI Taxonomy" id="314271"/>
    <lineage>
        <taxon>Bacteria</taxon>
        <taxon>Pseudomonadati</taxon>
        <taxon>Pseudomonadota</taxon>
        <taxon>Alphaproteobacteria</taxon>
        <taxon>Rhodobacterales</taxon>
        <taxon>Roseobacteraceae</taxon>
        <taxon>Maritimibacter</taxon>
    </lineage>
</organism>
<gene>
    <name evidence="1" type="ORF">RB2654_17891</name>
</gene>
<comment type="caution">
    <text evidence="1">The sequence shown here is derived from an EMBL/GenBank/DDBJ whole genome shotgun (WGS) entry which is preliminary data.</text>
</comment>
<keyword evidence="2" id="KW-1185">Reference proteome</keyword>
<evidence type="ECO:0000313" key="1">
    <source>
        <dbReference type="EMBL" id="EAQ10966.1"/>
    </source>
</evidence>
<evidence type="ECO:0000313" key="2">
    <source>
        <dbReference type="Proteomes" id="UP000002931"/>
    </source>
</evidence>
<dbReference type="AlphaFoldDB" id="A3VL47"/>
<evidence type="ECO:0008006" key="3">
    <source>
        <dbReference type="Google" id="ProtNLM"/>
    </source>
</evidence>
<name>A3VL47_9RHOB</name>
<proteinExistence type="predicted"/>
<protein>
    <recommendedName>
        <fullName evidence="3">DUF3108 domain-containing protein</fullName>
    </recommendedName>
</protein>
<dbReference type="Proteomes" id="UP000002931">
    <property type="component" value="Unassembled WGS sequence"/>
</dbReference>
<reference evidence="1 2" key="1">
    <citation type="journal article" date="2010" name="J. Bacteriol.">
        <title>Genome sequences of Pelagibaca bermudensis HTCC2601T and Maritimibacter alkaliphilus HTCC2654T, the type strains of two marine Roseobacter genera.</title>
        <authorList>
            <person name="Thrash J.C."/>
            <person name="Cho J.C."/>
            <person name="Ferriera S."/>
            <person name="Johnson J."/>
            <person name="Vergin K.L."/>
            <person name="Giovannoni S.J."/>
        </authorList>
    </citation>
    <scope>NUCLEOTIDE SEQUENCE [LARGE SCALE GENOMIC DNA]</scope>
    <source>
        <strain evidence="1 2">HTCC2654</strain>
    </source>
</reference>
<accession>A3VL47</accession>
<dbReference type="STRING" id="314271.RB2654_17891"/>
<sequence>MALAALVAGPLPAAAADQFQIKLRGITIGTLTVDHSRDADRFDFRSQFHTSGVAGVVKKVQFIMQSRGLLSGHLPIPRSYGERMDTGQRVSNAAITFPSGDRRWDPNTAMVYALSPRPREAGCALDRRLFDGERTNDLSLVEVARTASTITCTGSMTRVAGYSAEELEKRRHDLRLTYTARGDAYVLTEVRTQTVYGDVTITPR</sequence>
<dbReference type="HOGENOM" id="CLU_102171_0_0_5"/>